<dbReference type="STRING" id="47678.ERS852494_00740"/>
<dbReference type="PANTHER" id="PTHR43581">
    <property type="entry name" value="ATP/GTP PHOSPHATASE"/>
    <property type="match status" value="1"/>
</dbReference>
<evidence type="ECO:0000313" key="2">
    <source>
        <dbReference type="EMBL" id="CUO79375.1"/>
    </source>
</evidence>
<evidence type="ECO:0000313" key="3">
    <source>
        <dbReference type="EMBL" id="RHD48956.1"/>
    </source>
</evidence>
<dbReference type="GO" id="GO:0005524">
    <property type="term" value="F:ATP binding"/>
    <property type="evidence" value="ECO:0007669"/>
    <property type="project" value="UniProtKB-KW"/>
</dbReference>
<dbReference type="CDD" id="cd00267">
    <property type="entry name" value="ABC_ATPase"/>
    <property type="match status" value="1"/>
</dbReference>
<dbReference type="SUPFAM" id="SSF52540">
    <property type="entry name" value="P-loop containing nucleoside triphosphate hydrolases"/>
    <property type="match status" value="1"/>
</dbReference>
<dbReference type="Gene3D" id="3.40.50.300">
    <property type="entry name" value="P-loop containing nucleotide triphosphate hydrolases"/>
    <property type="match status" value="1"/>
</dbReference>
<dbReference type="EMBL" id="CZAI01000002">
    <property type="protein sequence ID" value="CUO79375.1"/>
    <property type="molecule type" value="Genomic_DNA"/>
</dbReference>
<dbReference type="RefSeq" id="WP_055170269.1">
    <property type="nucleotide sequence ID" value="NZ_CP081920.1"/>
</dbReference>
<dbReference type="GO" id="GO:0016887">
    <property type="term" value="F:ATP hydrolysis activity"/>
    <property type="evidence" value="ECO:0007669"/>
    <property type="project" value="InterPro"/>
</dbReference>
<evidence type="ECO:0000259" key="1">
    <source>
        <dbReference type="SMART" id="SM00382"/>
    </source>
</evidence>
<dbReference type="PANTHER" id="PTHR43581:SF2">
    <property type="entry name" value="EXCINUCLEASE ATPASE SUBUNIT"/>
    <property type="match status" value="1"/>
</dbReference>
<dbReference type="InterPro" id="IPR003959">
    <property type="entry name" value="ATPase_AAA_core"/>
</dbReference>
<gene>
    <name evidence="3" type="ORF">DW794_09585</name>
    <name evidence="2" type="ORF">ERS852494_00740</name>
</gene>
<reference evidence="2 4" key="1">
    <citation type="submission" date="2015-09" db="EMBL/GenBank/DDBJ databases">
        <authorList>
            <consortium name="Pathogen Informatics"/>
        </authorList>
    </citation>
    <scope>NUCLEOTIDE SEQUENCE [LARGE SCALE GENOMIC DNA]</scope>
    <source>
        <strain evidence="2 4">2789STDY5834880</strain>
    </source>
</reference>
<dbReference type="Proteomes" id="UP000095657">
    <property type="component" value="Unassembled WGS sequence"/>
</dbReference>
<dbReference type="Pfam" id="PF13304">
    <property type="entry name" value="AAA_21"/>
    <property type="match status" value="1"/>
</dbReference>
<evidence type="ECO:0000313" key="4">
    <source>
        <dbReference type="Proteomes" id="UP000095657"/>
    </source>
</evidence>
<dbReference type="AlphaFoldDB" id="A0A174I2T0"/>
<dbReference type="InterPro" id="IPR029492">
    <property type="entry name" value="DUF4435"/>
</dbReference>
<accession>A0A174I2T0</accession>
<organism evidence="2 4">
    <name type="scientific">Bacteroides caccae</name>
    <dbReference type="NCBI Taxonomy" id="47678"/>
    <lineage>
        <taxon>Bacteria</taxon>
        <taxon>Pseudomonadati</taxon>
        <taxon>Bacteroidota</taxon>
        <taxon>Bacteroidia</taxon>
        <taxon>Bacteroidales</taxon>
        <taxon>Bacteroidaceae</taxon>
        <taxon>Bacteroides</taxon>
    </lineage>
</organism>
<dbReference type="InterPro" id="IPR027417">
    <property type="entry name" value="P-loop_NTPase"/>
</dbReference>
<dbReference type="SMART" id="SM00382">
    <property type="entry name" value="AAA"/>
    <property type="match status" value="1"/>
</dbReference>
<name>A0A174I2T0_9BACE</name>
<dbReference type="EMBL" id="QSJD01000012">
    <property type="protein sequence ID" value="RHD48956.1"/>
    <property type="molecule type" value="Genomic_DNA"/>
</dbReference>
<sequence length="627" mass="73024">MDKKELLDLIDQDSSFMKAFLDEYRQDGVNFGAEDRLMSLFVDMKQSVVEDQIPESLFGRLVNLIRTLEVEKLRTHQNELQKLHNFEKYRDLAEHVFVNSFFVSKTFYLLKAIGFTSSNVVLIGANGSGKTTFANSIREQLEKTDNGIVIPAQKLLVFPTYNSIPTYKSAFADYESRQKVCLDDKQTFKAEKNDDYPYSLSKQYSEELRILVSALISERLERRNNFCSNALEGDIIHLDDFKSNIDEVIEVWNHLIEHRTLLCDNLGNLQIECGDEKYPAYKMSDGERVIFYVVGRVMLAKESSLIIVDEPEMHLHKAILNKLWDILEEKRKDCMFIYLTHDIDFASTRIANKRWLKSYSCSVSGVFENWEIEPIYDSEIPEALLMKILGSRKKVLFCEGKQGSLDRQIFELLFQNFTIIPLTSCKDVINYTKAYNRIGNKYAVAYGIIDRDFKTKEQLDKLVTENVYSYDVAEIENLFLVEDFIKGFAEYKHEICDIDSIKTQIFTSFARDKEQQISSYLIYRINYNFNESHVRNGKDKTEVEANFGKFVKQIKIEEWYNMREQELDDVIKTNDYSRVIRLYNNKGLHSIIEKALGISAYNSKALEYLKSCPNARAILRNVLPKLE</sequence>
<protein>
    <submittedName>
        <fullName evidence="2">ABC transporter ATP-binding protein</fullName>
    </submittedName>
    <submittedName>
        <fullName evidence="3">DUF4435 domain-containing protein</fullName>
    </submittedName>
</protein>
<feature type="domain" description="AAA+ ATPase" evidence="1">
    <location>
        <begin position="116"/>
        <end position="360"/>
    </location>
</feature>
<dbReference type="InterPro" id="IPR003593">
    <property type="entry name" value="AAA+_ATPase"/>
</dbReference>
<keyword evidence="2" id="KW-0547">Nucleotide-binding</keyword>
<dbReference type="Proteomes" id="UP000284689">
    <property type="component" value="Unassembled WGS sequence"/>
</dbReference>
<reference evidence="3 5" key="2">
    <citation type="submission" date="2018-08" db="EMBL/GenBank/DDBJ databases">
        <title>A genome reference for cultivated species of the human gut microbiota.</title>
        <authorList>
            <person name="Zou Y."/>
            <person name="Xue W."/>
            <person name="Luo G."/>
        </authorList>
    </citation>
    <scope>NUCLEOTIDE SEQUENCE [LARGE SCALE GENOMIC DNA]</scope>
    <source>
        <strain evidence="3 5">AM31-16AC</strain>
    </source>
</reference>
<dbReference type="Pfam" id="PF14491">
    <property type="entry name" value="DUF4435"/>
    <property type="match status" value="1"/>
</dbReference>
<keyword evidence="2" id="KW-0067">ATP-binding</keyword>
<proteinExistence type="predicted"/>
<evidence type="ECO:0000313" key="5">
    <source>
        <dbReference type="Proteomes" id="UP000284689"/>
    </source>
</evidence>
<dbReference type="InterPro" id="IPR051396">
    <property type="entry name" value="Bact_Antivir_Def_Nuclease"/>
</dbReference>